<organism evidence="1">
    <name type="scientific">Cacopsylla melanoneura</name>
    <dbReference type="NCBI Taxonomy" id="428564"/>
    <lineage>
        <taxon>Eukaryota</taxon>
        <taxon>Metazoa</taxon>
        <taxon>Ecdysozoa</taxon>
        <taxon>Arthropoda</taxon>
        <taxon>Hexapoda</taxon>
        <taxon>Insecta</taxon>
        <taxon>Pterygota</taxon>
        <taxon>Neoptera</taxon>
        <taxon>Paraneoptera</taxon>
        <taxon>Hemiptera</taxon>
        <taxon>Sternorrhyncha</taxon>
        <taxon>Psylloidea</taxon>
        <taxon>Psyllidae</taxon>
        <taxon>Psyllinae</taxon>
        <taxon>Cacopsylla</taxon>
    </lineage>
</organism>
<reference evidence="1" key="1">
    <citation type="submission" date="2021-05" db="EMBL/GenBank/DDBJ databases">
        <authorList>
            <person name="Alioto T."/>
            <person name="Alioto T."/>
            <person name="Gomez Garrido J."/>
        </authorList>
    </citation>
    <scope>NUCLEOTIDE SEQUENCE</scope>
</reference>
<sequence>MEINCRRPKGRPRYRYNDMIKIDIDRKQGQWEDNNIENSKKFENRLWWRTFVHRPIPLGGTRLVMYLQGNGRNGHHVNRVLKYSMRATDAGWTLDSFFSMNGNNLIQTVCPLHEDDSITADIEQDSM</sequence>
<protein>
    <submittedName>
        <fullName evidence="1">Uncharacterized protein</fullName>
    </submittedName>
</protein>
<dbReference type="EMBL" id="HBUF01612893">
    <property type="protein sequence ID" value="CAG6779135.1"/>
    <property type="molecule type" value="Transcribed_RNA"/>
</dbReference>
<evidence type="ECO:0000313" key="1">
    <source>
        <dbReference type="EMBL" id="CAG6779135.1"/>
    </source>
</evidence>
<proteinExistence type="predicted"/>
<accession>A0A8D9B6R3</accession>
<name>A0A8D9B6R3_9HEMI</name>
<dbReference type="AlphaFoldDB" id="A0A8D9B6R3"/>